<evidence type="ECO:0000256" key="1">
    <source>
        <dbReference type="SAM" id="Coils"/>
    </source>
</evidence>
<dbReference type="Proteomes" id="UP001620626">
    <property type="component" value="Unassembled WGS sequence"/>
</dbReference>
<sequence>MMIKMNKELLLAKEQCERWRTDYVELSKKYEMFEKSTITQLDQKNKQMAQLRDQAMEMEEENGKMIKMNKELLLAKEQCERWRTDYVELSKKYEMFEKSTITQLDQKNKQMAQLRDQAMEMEEENGKIMDIGRKVHFLKMLHPAHASNEQQQSLCAQLPTNVWCTPSDISRMANILLQMHAEVSEEMSQELMGRQRLMDHLCLVHGYFFMLRGDFASALEHILL</sequence>
<evidence type="ECO:0000313" key="2">
    <source>
        <dbReference type="EMBL" id="KAL3076446.1"/>
    </source>
</evidence>
<comment type="caution">
    <text evidence="2">The sequence shown here is derived from an EMBL/GenBank/DDBJ whole genome shotgun (WGS) entry which is preliminary data.</text>
</comment>
<proteinExistence type="predicted"/>
<protein>
    <submittedName>
        <fullName evidence="2">Uncharacterized protein</fullName>
    </submittedName>
</protein>
<feature type="coiled-coil region" evidence="1">
    <location>
        <begin position="34"/>
        <end position="131"/>
    </location>
</feature>
<gene>
    <name evidence="2" type="ORF">niasHT_039935</name>
</gene>
<reference evidence="2 3" key="1">
    <citation type="submission" date="2024-10" db="EMBL/GenBank/DDBJ databases">
        <authorList>
            <person name="Kim D."/>
        </authorList>
    </citation>
    <scope>NUCLEOTIDE SEQUENCE [LARGE SCALE GENOMIC DNA]</scope>
    <source>
        <strain evidence="2">BH-2024</strain>
    </source>
</reference>
<organism evidence="2 3">
    <name type="scientific">Heterodera trifolii</name>
    <dbReference type="NCBI Taxonomy" id="157864"/>
    <lineage>
        <taxon>Eukaryota</taxon>
        <taxon>Metazoa</taxon>
        <taxon>Ecdysozoa</taxon>
        <taxon>Nematoda</taxon>
        <taxon>Chromadorea</taxon>
        <taxon>Rhabditida</taxon>
        <taxon>Tylenchina</taxon>
        <taxon>Tylenchomorpha</taxon>
        <taxon>Tylenchoidea</taxon>
        <taxon>Heteroderidae</taxon>
        <taxon>Heteroderinae</taxon>
        <taxon>Heterodera</taxon>
    </lineage>
</organism>
<keyword evidence="1" id="KW-0175">Coiled coil</keyword>
<keyword evidence="3" id="KW-1185">Reference proteome</keyword>
<evidence type="ECO:0000313" key="3">
    <source>
        <dbReference type="Proteomes" id="UP001620626"/>
    </source>
</evidence>
<accession>A0ABD2IB09</accession>
<dbReference type="AlphaFoldDB" id="A0ABD2IB09"/>
<name>A0ABD2IB09_9BILA</name>
<dbReference type="EMBL" id="JBICBT010001253">
    <property type="protein sequence ID" value="KAL3076446.1"/>
    <property type="molecule type" value="Genomic_DNA"/>
</dbReference>